<sequence>MSTSATTHNCSICHKNLPSLVFVRNQRTNTFYKTCSICRTRINVRRQNIRRQQSDAPPPPIASINDVMSIGNENNTDIIDPQLIDIEMEMETNSRITENTNLDFNTNNLDSNSDLVYCNRCKQNQDPTLFTGRIRGKTYKSCSNCRQRDYNRRHPQAPRGSINVETHLTSFDITTDMKYCSMCKKNCDANLFISTTGDSPFTTCYDCRLSERSRRLPSLFHTRPTEINTMHQLSQVSNIYDASDNENTNLDENLRVPGDEIIVGEEAIGNDEPVIFISHTDTREYENHMRARDTLPENHDDILNNVQELNHADENIDPFENASQYLNNENYLTTANNHTSINANEEPITIINDNERREIEEDTTTT</sequence>
<organism evidence="1 2">
    <name type="scientific">Thalictrum thalictroides</name>
    <name type="common">Rue-anemone</name>
    <name type="synonym">Anemone thalictroides</name>
    <dbReference type="NCBI Taxonomy" id="46969"/>
    <lineage>
        <taxon>Eukaryota</taxon>
        <taxon>Viridiplantae</taxon>
        <taxon>Streptophyta</taxon>
        <taxon>Embryophyta</taxon>
        <taxon>Tracheophyta</taxon>
        <taxon>Spermatophyta</taxon>
        <taxon>Magnoliopsida</taxon>
        <taxon>Ranunculales</taxon>
        <taxon>Ranunculaceae</taxon>
        <taxon>Thalictroideae</taxon>
        <taxon>Thalictrum</taxon>
    </lineage>
</organism>
<reference evidence="1 2" key="1">
    <citation type="submission" date="2020-06" db="EMBL/GenBank/DDBJ databases">
        <title>Transcriptomic and genomic resources for Thalictrum thalictroides and T. hernandezii: Facilitating candidate gene discovery in an emerging model plant lineage.</title>
        <authorList>
            <person name="Arias T."/>
            <person name="Riano-Pachon D.M."/>
            <person name="Di Stilio V.S."/>
        </authorList>
    </citation>
    <scope>NUCLEOTIDE SEQUENCE [LARGE SCALE GENOMIC DNA]</scope>
    <source>
        <strain evidence="2">cv. WT478/WT964</strain>
        <tissue evidence="1">Leaves</tissue>
    </source>
</reference>
<dbReference type="OrthoDB" id="10441453at2759"/>
<dbReference type="Proteomes" id="UP000554482">
    <property type="component" value="Unassembled WGS sequence"/>
</dbReference>
<protein>
    <submittedName>
        <fullName evidence="1">Uncharacterized protein</fullName>
    </submittedName>
</protein>
<proteinExistence type="predicted"/>
<accession>A0A7J6XCQ9</accession>
<feature type="non-terminal residue" evidence="1">
    <location>
        <position position="1"/>
    </location>
</feature>
<dbReference type="AlphaFoldDB" id="A0A7J6XCQ9"/>
<evidence type="ECO:0000313" key="1">
    <source>
        <dbReference type="EMBL" id="KAF5206635.1"/>
    </source>
</evidence>
<gene>
    <name evidence="1" type="ORF">FRX31_003778</name>
</gene>
<comment type="caution">
    <text evidence="1">The sequence shown here is derived from an EMBL/GenBank/DDBJ whole genome shotgun (WGS) entry which is preliminary data.</text>
</comment>
<dbReference type="EMBL" id="JABWDY010002478">
    <property type="protein sequence ID" value="KAF5206635.1"/>
    <property type="molecule type" value="Genomic_DNA"/>
</dbReference>
<name>A0A7J6XCQ9_THATH</name>
<keyword evidence="2" id="KW-1185">Reference proteome</keyword>
<evidence type="ECO:0000313" key="2">
    <source>
        <dbReference type="Proteomes" id="UP000554482"/>
    </source>
</evidence>